<evidence type="ECO:0000259" key="3">
    <source>
        <dbReference type="PROSITE" id="PS51164"/>
    </source>
</evidence>
<dbReference type="AlphaFoldDB" id="A0AAN8PDJ7"/>
<comment type="caution">
    <text evidence="4">The sequence shown here is derived from an EMBL/GenBank/DDBJ whole genome shotgun (WGS) entry which is preliminary data.</text>
</comment>
<dbReference type="EMBL" id="JAVHJM010000007">
    <property type="protein sequence ID" value="KAK6511013.1"/>
    <property type="molecule type" value="Genomic_DNA"/>
</dbReference>
<feature type="domain" description="CBM1" evidence="3">
    <location>
        <begin position="31"/>
        <end position="71"/>
    </location>
</feature>
<keyword evidence="1 2" id="KW-0732">Signal</keyword>
<dbReference type="GO" id="GO:0005975">
    <property type="term" value="P:carbohydrate metabolic process"/>
    <property type="evidence" value="ECO:0007669"/>
    <property type="project" value="InterPro"/>
</dbReference>
<keyword evidence="5" id="KW-1185">Reference proteome</keyword>
<dbReference type="InterPro" id="IPR000254">
    <property type="entry name" value="CBD"/>
</dbReference>
<dbReference type="PROSITE" id="PS00562">
    <property type="entry name" value="CBM1_1"/>
    <property type="match status" value="1"/>
</dbReference>
<accession>A0AAN8PDJ7</accession>
<sequence>MAPVETILAGASMLALAFAQSTTTTNTRPSDVQTLYGLCGGLAAFPTPFTRTLCEDGATCNRPNSFYWQCIPAPKTTPPTTTTTAYIPTTTTTIIITTTIAITTTSRLQSRFGQCGGIAWPGPQACSSGLTCSTANAYFAQCL</sequence>
<dbReference type="Proteomes" id="UP001307849">
    <property type="component" value="Unassembled WGS sequence"/>
</dbReference>
<feature type="signal peptide" evidence="2">
    <location>
        <begin position="1"/>
        <end position="19"/>
    </location>
</feature>
<dbReference type="Pfam" id="PF00734">
    <property type="entry name" value="CBM_1"/>
    <property type="match status" value="1"/>
</dbReference>
<feature type="domain" description="CBM1" evidence="3">
    <location>
        <begin position="107"/>
        <end position="143"/>
    </location>
</feature>
<dbReference type="SUPFAM" id="SSF57180">
    <property type="entry name" value="Cellulose-binding domain"/>
    <property type="match status" value="1"/>
</dbReference>
<evidence type="ECO:0000313" key="4">
    <source>
        <dbReference type="EMBL" id="KAK6511013.1"/>
    </source>
</evidence>
<feature type="chain" id="PRO_5042894788" description="CBM1 domain-containing protein" evidence="2">
    <location>
        <begin position="20"/>
        <end position="143"/>
    </location>
</feature>
<dbReference type="GO" id="GO:0005576">
    <property type="term" value="C:extracellular region"/>
    <property type="evidence" value="ECO:0007669"/>
    <property type="project" value="InterPro"/>
</dbReference>
<evidence type="ECO:0000256" key="2">
    <source>
        <dbReference type="SAM" id="SignalP"/>
    </source>
</evidence>
<dbReference type="InterPro" id="IPR035971">
    <property type="entry name" value="CBD_sf"/>
</dbReference>
<dbReference type="SMART" id="SM00236">
    <property type="entry name" value="fCBD"/>
    <property type="match status" value="2"/>
</dbReference>
<evidence type="ECO:0000313" key="5">
    <source>
        <dbReference type="Proteomes" id="UP001307849"/>
    </source>
</evidence>
<organism evidence="4 5">
    <name type="scientific">Arthrobotrys conoides</name>
    <dbReference type="NCBI Taxonomy" id="74498"/>
    <lineage>
        <taxon>Eukaryota</taxon>
        <taxon>Fungi</taxon>
        <taxon>Dikarya</taxon>
        <taxon>Ascomycota</taxon>
        <taxon>Pezizomycotina</taxon>
        <taxon>Orbiliomycetes</taxon>
        <taxon>Orbiliales</taxon>
        <taxon>Orbiliaceae</taxon>
        <taxon>Arthrobotrys</taxon>
    </lineage>
</organism>
<dbReference type="GO" id="GO:0030248">
    <property type="term" value="F:cellulose binding"/>
    <property type="evidence" value="ECO:0007669"/>
    <property type="project" value="InterPro"/>
</dbReference>
<protein>
    <recommendedName>
        <fullName evidence="3">CBM1 domain-containing protein</fullName>
    </recommendedName>
</protein>
<dbReference type="PROSITE" id="PS51164">
    <property type="entry name" value="CBM1_2"/>
    <property type="match status" value="2"/>
</dbReference>
<name>A0AAN8PDJ7_9PEZI</name>
<evidence type="ECO:0000256" key="1">
    <source>
        <dbReference type="ARBA" id="ARBA00022729"/>
    </source>
</evidence>
<proteinExistence type="predicted"/>
<reference evidence="4 5" key="1">
    <citation type="submission" date="2019-10" db="EMBL/GenBank/DDBJ databases">
        <authorList>
            <person name="Palmer J.M."/>
        </authorList>
    </citation>
    <scope>NUCLEOTIDE SEQUENCE [LARGE SCALE GENOMIC DNA]</scope>
    <source>
        <strain evidence="4 5">TWF506</strain>
    </source>
</reference>
<gene>
    <name evidence="4" type="ORF">TWF506_010097</name>
</gene>